<feature type="domain" description="LysM" evidence="6">
    <location>
        <begin position="526"/>
        <end position="570"/>
    </location>
</feature>
<dbReference type="Pfam" id="PF01832">
    <property type="entry name" value="Glucosaminidase"/>
    <property type="match status" value="1"/>
</dbReference>
<dbReference type="GO" id="GO:0004040">
    <property type="term" value="F:amidase activity"/>
    <property type="evidence" value="ECO:0007669"/>
    <property type="project" value="InterPro"/>
</dbReference>
<dbReference type="InterPro" id="IPR018392">
    <property type="entry name" value="LysM"/>
</dbReference>
<dbReference type="Gene3D" id="3.10.350.10">
    <property type="entry name" value="LysM domain"/>
    <property type="match status" value="8"/>
</dbReference>
<reference evidence="7 8" key="1">
    <citation type="journal article" date="2015" name="Genome Announc.">
        <title>Expanding the biotechnology potential of lactobacilli through comparative genomics of 213 strains and associated genera.</title>
        <authorList>
            <person name="Sun Z."/>
            <person name="Harris H.M."/>
            <person name="McCann A."/>
            <person name="Guo C."/>
            <person name="Argimon S."/>
            <person name="Zhang W."/>
            <person name="Yang X."/>
            <person name="Jeffery I.B."/>
            <person name="Cooney J.C."/>
            <person name="Kagawa T.F."/>
            <person name="Liu W."/>
            <person name="Song Y."/>
            <person name="Salvetti E."/>
            <person name="Wrobel A."/>
            <person name="Rasinkangas P."/>
            <person name="Parkhill J."/>
            <person name="Rea M.C."/>
            <person name="O'Sullivan O."/>
            <person name="Ritari J."/>
            <person name="Douillard F.P."/>
            <person name="Paul Ross R."/>
            <person name="Yang R."/>
            <person name="Briner A.E."/>
            <person name="Felis G.E."/>
            <person name="de Vos W.M."/>
            <person name="Barrangou R."/>
            <person name="Klaenhammer T.R."/>
            <person name="Caufield P.W."/>
            <person name="Cui Y."/>
            <person name="Zhang H."/>
            <person name="O'Toole P.W."/>
        </authorList>
    </citation>
    <scope>NUCLEOTIDE SEQUENCE [LARGE SCALE GENOMIC DNA]</scope>
    <source>
        <strain evidence="7 8">DSM 21376</strain>
    </source>
</reference>
<dbReference type="Gene3D" id="2.10.70.40">
    <property type="entry name" value="peptidoglycan hydrolase"/>
    <property type="match status" value="1"/>
</dbReference>
<feature type="domain" description="LysM" evidence="6">
    <location>
        <begin position="264"/>
        <end position="308"/>
    </location>
</feature>
<evidence type="ECO:0000313" key="8">
    <source>
        <dbReference type="Proteomes" id="UP000050961"/>
    </source>
</evidence>
<evidence type="ECO:0000256" key="1">
    <source>
        <dbReference type="ARBA" id="ARBA00010266"/>
    </source>
</evidence>
<dbReference type="PRINTS" id="PR01002">
    <property type="entry name" value="FLGFLGJ"/>
</dbReference>
<dbReference type="PANTHER" id="PTHR33734:SF22">
    <property type="entry name" value="MEMBRANE-BOUND LYTIC MUREIN TRANSGLYCOSYLASE D"/>
    <property type="match status" value="1"/>
</dbReference>
<feature type="domain" description="LysM" evidence="6">
    <location>
        <begin position="595"/>
        <end position="639"/>
    </location>
</feature>
<name>A0A0R2E428_9LACO</name>
<feature type="domain" description="LysM" evidence="6">
    <location>
        <begin position="459"/>
        <end position="503"/>
    </location>
</feature>
<feature type="compositionally biased region" description="Polar residues" evidence="5">
    <location>
        <begin position="19"/>
        <end position="39"/>
    </location>
</feature>
<dbReference type="Pfam" id="PF01476">
    <property type="entry name" value="LysM"/>
    <property type="match status" value="8"/>
</dbReference>
<dbReference type="PATRIC" id="fig|1423806.3.peg.2391"/>
<dbReference type="CDD" id="cd00118">
    <property type="entry name" value="LysM"/>
    <property type="match status" value="8"/>
</dbReference>
<sequence length="775" mass="81298">MQESKTSSAKDAEKKDQLAKSSSKTTVNAADKNNSTVVSVSPKKAVTSSTAVTQQTTEAILKAQLASVLNTVKNNNNSAYNAKVSNFLNQILEGSVDSWSKYKVLPSLTAAQAILESGWGTSGLSEKYHNLFGIKAGTSWTGKTVTLATLEYYSGSYHTVYATFRAYDSDNESIVDHAKLLADNSRYSNLIGEKNSSTATRKIYQDGYATDISYTAKLNSIISTYSLNDWDKLAFKYTGVVVDTGSNSSAPGTPQGGSGSTKDVYYTVRSGDTLTGIAGNYHTTVPKIVSLNDISNANFIYVGQNLLVIKAVSTSASSNSTSGNGNSNSATTYIVKSGDTLSLIARTHSTTVNTLASLNRISNPNYIYVGQELRLSSSAASNSTSNSNTEKSNSTYTVRSGDTLSSIARTHDTTINNLASLNNISNPNYIYVGQELRVSNSVSNSSSNKNSATAHVDNGSYTVKSGDTLSSIARTFSTSVNTLASLNNISNANYIYVGQKLAVSNSAKSSETVAESAKETSNNISGTYTVKSGDTLSSIARTFSTTISSLTSLNKLSNANYIYVGQELAVSGSGKSLNATSPKKTTSSVANSSNGTYTVKSGDTLSSIAKTFSTSVNSLASLNDISNANYLYVGQKLTVTETGGNSSSSSVTVAAKTNSPASTTNNGAYKVKAGDTLSSIAREFGTSAIELASLNKLSNANYLYVGQELAVAKSGKSSKTSTKSTSKNTRGAYTIKSGDTLSSIAARYNTTVSKLVAANGISDANYLSVGQELIV</sequence>
<dbReference type="GO" id="GO:0031640">
    <property type="term" value="P:killing of cells of another organism"/>
    <property type="evidence" value="ECO:0007669"/>
    <property type="project" value="UniProtKB-KW"/>
</dbReference>
<proteinExistence type="inferred from homology"/>
<dbReference type="GO" id="GO:0042742">
    <property type="term" value="P:defense response to bacterium"/>
    <property type="evidence" value="ECO:0007669"/>
    <property type="project" value="UniProtKB-KW"/>
</dbReference>
<dbReference type="eggNOG" id="COG1705">
    <property type="taxonomic scope" value="Bacteria"/>
</dbReference>
<evidence type="ECO:0000256" key="5">
    <source>
        <dbReference type="SAM" id="MobiDB-lite"/>
    </source>
</evidence>
<keyword evidence="3" id="KW-0081">Bacteriolytic enzyme</keyword>
<dbReference type="InterPro" id="IPR036779">
    <property type="entry name" value="LysM_dom_sf"/>
</dbReference>
<dbReference type="AlphaFoldDB" id="A0A0R2E428"/>
<feature type="region of interest" description="Disordered" evidence="5">
    <location>
        <begin position="379"/>
        <end position="399"/>
    </location>
</feature>
<feature type="domain" description="LysM" evidence="6">
    <location>
        <begin position="394"/>
        <end position="438"/>
    </location>
</feature>
<dbReference type="PROSITE" id="PS51782">
    <property type="entry name" value="LYSM"/>
    <property type="match status" value="8"/>
</dbReference>
<keyword evidence="8" id="KW-1185">Reference proteome</keyword>
<dbReference type="PANTHER" id="PTHR33734">
    <property type="entry name" value="LYSM DOMAIN-CONTAINING GPI-ANCHORED PROTEIN 2"/>
    <property type="match status" value="1"/>
</dbReference>
<comment type="caution">
    <text evidence="7">The sequence shown here is derived from an EMBL/GenBank/DDBJ whole genome shotgun (WGS) entry which is preliminary data.</text>
</comment>
<feature type="compositionally biased region" description="Low complexity" evidence="5">
    <location>
        <begin position="441"/>
        <end position="451"/>
    </location>
</feature>
<evidence type="ECO:0000256" key="3">
    <source>
        <dbReference type="ARBA" id="ARBA00022638"/>
    </source>
</evidence>
<feature type="region of interest" description="Disordered" evidence="5">
    <location>
        <begin position="574"/>
        <end position="594"/>
    </location>
</feature>
<feature type="region of interest" description="Disordered" evidence="5">
    <location>
        <begin position="441"/>
        <end position="460"/>
    </location>
</feature>
<feature type="region of interest" description="Disordered" evidence="5">
    <location>
        <begin position="1"/>
        <end position="43"/>
    </location>
</feature>
<dbReference type="SUPFAM" id="SSF54106">
    <property type="entry name" value="LysM domain"/>
    <property type="match status" value="8"/>
</dbReference>
<dbReference type="SMART" id="SM00257">
    <property type="entry name" value="LysM"/>
    <property type="match status" value="8"/>
</dbReference>
<dbReference type="Gene3D" id="1.10.530.10">
    <property type="match status" value="1"/>
</dbReference>
<gene>
    <name evidence="7" type="ORF">FD15_GL002335</name>
</gene>
<organism evidence="7 8">
    <name type="scientific">Liquorilactobacillus sucicola DSM 21376 = JCM 15457</name>
    <dbReference type="NCBI Taxonomy" id="1423806"/>
    <lineage>
        <taxon>Bacteria</taxon>
        <taxon>Bacillati</taxon>
        <taxon>Bacillota</taxon>
        <taxon>Bacilli</taxon>
        <taxon>Lactobacillales</taxon>
        <taxon>Lactobacillaceae</taxon>
        <taxon>Liquorilactobacillus</taxon>
    </lineage>
</organism>
<feature type="compositionally biased region" description="Low complexity" evidence="5">
    <location>
        <begin position="379"/>
        <end position="397"/>
    </location>
</feature>
<dbReference type="GO" id="GO:0008932">
    <property type="term" value="F:lytic endotransglycosylase activity"/>
    <property type="evidence" value="ECO:0007669"/>
    <property type="project" value="TreeGrafter"/>
</dbReference>
<evidence type="ECO:0000256" key="2">
    <source>
        <dbReference type="ARBA" id="ARBA00022529"/>
    </source>
</evidence>
<dbReference type="Proteomes" id="UP000050961">
    <property type="component" value="Unassembled WGS sequence"/>
</dbReference>
<dbReference type="EMBL" id="AYZF01000004">
    <property type="protein sequence ID" value="KRN07388.1"/>
    <property type="molecule type" value="Genomic_DNA"/>
</dbReference>
<comment type="similarity">
    <text evidence="1">Belongs to the glycosyl hydrolase 73 family.</text>
</comment>
<feature type="compositionally biased region" description="Basic and acidic residues" evidence="5">
    <location>
        <begin position="8"/>
        <end position="18"/>
    </location>
</feature>
<protein>
    <recommendedName>
        <fullName evidence="4">Peptidoglycan hydrolase</fullName>
    </recommendedName>
</protein>
<feature type="domain" description="LysM" evidence="6">
    <location>
        <begin position="731"/>
        <end position="775"/>
    </location>
</feature>
<keyword evidence="2" id="KW-0929">Antimicrobial</keyword>
<feature type="domain" description="LysM" evidence="6">
    <location>
        <begin position="331"/>
        <end position="375"/>
    </location>
</feature>
<dbReference type="eggNOG" id="COG1388">
    <property type="taxonomic scope" value="Bacteria"/>
</dbReference>
<dbReference type="STRING" id="1423806.FD15_GL002335"/>
<dbReference type="InterPro" id="IPR002901">
    <property type="entry name" value="MGlyc_endo_b_GlcNAc-like_dom"/>
</dbReference>
<evidence type="ECO:0000259" key="6">
    <source>
        <dbReference type="PROSITE" id="PS51782"/>
    </source>
</evidence>
<evidence type="ECO:0000313" key="7">
    <source>
        <dbReference type="EMBL" id="KRN07388.1"/>
    </source>
</evidence>
<feature type="domain" description="LysM" evidence="6">
    <location>
        <begin position="667"/>
        <end position="711"/>
    </location>
</feature>
<dbReference type="SMART" id="SM00047">
    <property type="entry name" value="LYZ2"/>
    <property type="match status" value="1"/>
</dbReference>
<evidence type="ECO:0000256" key="4">
    <source>
        <dbReference type="ARBA" id="ARBA00032108"/>
    </source>
</evidence>
<accession>A0A0R2E428</accession>